<dbReference type="EMBL" id="OC855359">
    <property type="protein sequence ID" value="CAD7621843.1"/>
    <property type="molecule type" value="Genomic_DNA"/>
</dbReference>
<dbReference type="InterPro" id="IPR043504">
    <property type="entry name" value="Peptidase_S1_PA_chymotrypsin"/>
</dbReference>
<name>A0A7R9KFJ1_9ACAR</name>
<evidence type="ECO:0000313" key="2">
    <source>
        <dbReference type="Proteomes" id="UP000759131"/>
    </source>
</evidence>
<dbReference type="InterPro" id="IPR009003">
    <property type="entry name" value="Peptidase_S1_PA"/>
</dbReference>
<dbReference type="Gene3D" id="2.40.10.10">
    <property type="entry name" value="Trypsin-like serine proteases"/>
    <property type="match status" value="1"/>
</dbReference>
<dbReference type="Proteomes" id="UP000759131">
    <property type="component" value="Unassembled WGS sequence"/>
</dbReference>
<evidence type="ECO:0000313" key="1">
    <source>
        <dbReference type="EMBL" id="CAD7621843.1"/>
    </source>
</evidence>
<dbReference type="SUPFAM" id="SSF50494">
    <property type="entry name" value="Trypsin-like serine proteases"/>
    <property type="match status" value="1"/>
</dbReference>
<dbReference type="EMBL" id="CAJPIZ010000784">
    <property type="protein sequence ID" value="CAG2102273.1"/>
    <property type="molecule type" value="Genomic_DNA"/>
</dbReference>
<reference evidence="1" key="1">
    <citation type="submission" date="2020-11" db="EMBL/GenBank/DDBJ databases">
        <authorList>
            <person name="Tran Van P."/>
        </authorList>
    </citation>
    <scope>NUCLEOTIDE SEQUENCE</scope>
</reference>
<accession>A0A7R9KFJ1</accession>
<organism evidence="1">
    <name type="scientific">Medioppia subpectinata</name>
    <dbReference type="NCBI Taxonomy" id="1979941"/>
    <lineage>
        <taxon>Eukaryota</taxon>
        <taxon>Metazoa</taxon>
        <taxon>Ecdysozoa</taxon>
        <taxon>Arthropoda</taxon>
        <taxon>Chelicerata</taxon>
        <taxon>Arachnida</taxon>
        <taxon>Acari</taxon>
        <taxon>Acariformes</taxon>
        <taxon>Sarcoptiformes</taxon>
        <taxon>Oribatida</taxon>
        <taxon>Brachypylina</taxon>
        <taxon>Oppioidea</taxon>
        <taxon>Oppiidae</taxon>
        <taxon>Medioppia</taxon>
    </lineage>
</organism>
<sequence>MNGDSGGPLVQYVSGRAVLIGITHGSTSVGNIAGPNFNKSIIHFLQFFDQLDQLELFGRRYIGAVAIDNIFKQVRKQNHIRQGLGPIQGLEFDVLS</sequence>
<protein>
    <recommendedName>
        <fullName evidence="3">Peptidase S1 domain-containing protein</fullName>
    </recommendedName>
</protein>
<dbReference type="AlphaFoldDB" id="A0A7R9KFJ1"/>
<keyword evidence="2" id="KW-1185">Reference proteome</keyword>
<proteinExistence type="predicted"/>
<evidence type="ECO:0008006" key="3">
    <source>
        <dbReference type="Google" id="ProtNLM"/>
    </source>
</evidence>
<gene>
    <name evidence="1" type="ORF">OSB1V03_LOCUS2313</name>
</gene>